<dbReference type="Proteomes" id="UP000198929">
    <property type="component" value="Unassembled WGS sequence"/>
</dbReference>
<feature type="region of interest" description="Disordered" evidence="1">
    <location>
        <begin position="1"/>
        <end position="59"/>
    </location>
</feature>
<dbReference type="RefSeq" id="WP_092261075.1">
    <property type="nucleotide sequence ID" value="NZ_CP047199.1"/>
</dbReference>
<feature type="compositionally biased region" description="Basic and acidic residues" evidence="1">
    <location>
        <begin position="47"/>
        <end position="59"/>
    </location>
</feature>
<keyword evidence="2" id="KW-0812">Transmembrane</keyword>
<keyword evidence="2" id="KW-0472">Membrane</keyword>
<evidence type="ECO:0008006" key="5">
    <source>
        <dbReference type="Google" id="ProtNLM"/>
    </source>
</evidence>
<organism evidence="3 4">
    <name type="scientific">Corynebacterium cystitidis DSM 20524</name>
    <dbReference type="NCBI Taxonomy" id="1121357"/>
    <lineage>
        <taxon>Bacteria</taxon>
        <taxon>Bacillati</taxon>
        <taxon>Actinomycetota</taxon>
        <taxon>Actinomycetes</taxon>
        <taxon>Mycobacteriales</taxon>
        <taxon>Corynebacteriaceae</taxon>
        <taxon>Corynebacterium</taxon>
    </lineage>
</organism>
<dbReference type="EMBL" id="FOGQ01000024">
    <property type="protein sequence ID" value="SES33967.1"/>
    <property type="molecule type" value="Genomic_DNA"/>
</dbReference>
<feature type="compositionally biased region" description="Basic and acidic residues" evidence="1">
    <location>
        <begin position="31"/>
        <end position="40"/>
    </location>
</feature>
<evidence type="ECO:0000313" key="4">
    <source>
        <dbReference type="Proteomes" id="UP000198929"/>
    </source>
</evidence>
<evidence type="ECO:0000256" key="1">
    <source>
        <dbReference type="SAM" id="MobiDB-lite"/>
    </source>
</evidence>
<dbReference type="AlphaFoldDB" id="A0A1H9WJX7"/>
<name>A0A1H9WJX7_9CORY</name>
<sequence length="196" mass="21658">MTSDNPERTSSTDSEMAGNSRGNSFPIRHGGNLDDGRDSQTDASTEAGREFERDPVEGFDLDKARQDPVLLAKISAYLQENHLHLPVLTPDQATMAKMREETPELYEFYIDSMKKGVQADYIQRTYPYTEPLKNANAGRRYGLVAVIGVLIIAGYALYLDHPWFAGVITAIDIIGLAAIFSNSPRSSEKPKNTGES</sequence>
<gene>
    <name evidence="3" type="ORF">SAMN05661109_02767</name>
</gene>
<protein>
    <recommendedName>
        <fullName evidence="5">DUF2335 domain-containing protein</fullName>
    </recommendedName>
</protein>
<keyword evidence="2" id="KW-1133">Transmembrane helix</keyword>
<feature type="transmembrane region" description="Helical" evidence="2">
    <location>
        <begin position="141"/>
        <end position="158"/>
    </location>
</feature>
<feature type="compositionally biased region" description="Polar residues" evidence="1">
    <location>
        <begin position="1"/>
        <end position="14"/>
    </location>
</feature>
<evidence type="ECO:0000313" key="3">
    <source>
        <dbReference type="EMBL" id="SES33967.1"/>
    </source>
</evidence>
<feature type="transmembrane region" description="Helical" evidence="2">
    <location>
        <begin position="164"/>
        <end position="181"/>
    </location>
</feature>
<accession>A0A1H9WJX7</accession>
<evidence type="ECO:0000256" key="2">
    <source>
        <dbReference type="SAM" id="Phobius"/>
    </source>
</evidence>
<keyword evidence="4" id="KW-1185">Reference proteome</keyword>
<reference evidence="4" key="1">
    <citation type="submission" date="2016-10" db="EMBL/GenBank/DDBJ databases">
        <authorList>
            <person name="Varghese N."/>
            <person name="Submissions S."/>
        </authorList>
    </citation>
    <scope>NUCLEOTIDE SEQUENCE [LARGE SCALE GENOMIC DNA]</scope>
    <source>
        <strain evidence="4">DSM 20524</strain>
    </source>
</reference>
<proteinExistence type="predicted"/>